<organism evidence="2 3">
    <name type="scientific">Molorchus minor</name>
    <dbReference type="NCBI Taxonomy" id="1323400"/>
    <lineage>
        <taxon>Eukaryota</taxon>
        <taxon>Metazoa</taxon>
        <taxon>Ecdysozoa</taxon>
        <taxon>Arthropoda</taxon>
        <taxon>Hexapoda</taxon>
        <taxon>Insecta</taxon>
        <taxon>Pterygota</taxon>
        <taxon>Neoptera</taxon>
        <taxon>Endopterygota</taxon>
        <taxon>Coleoptera</taxon>
        <taxon>Polyphaga</taxon>
        <taxon>Cucujiformia</taxon>
        <taxon>Chrysomeloidea</taxon>
        <taxon>Cerambycidae</taxon>
        <taxon>Lamiinae</taxon>
        <taxon>Monochamini</taxon>
        <taxon>Molorchus</taxon>
    </lineage>
</organism>
<dbReference type="Gene3D" id="2.40.70.10">
    <property type="entry name" value="Acid Proteases"/>
    <property type="match status" value="1"/>
</dbReference>
<reference evidence="2" key="1">
    <citation type="journal article" date="2023" name="Insect Mol. Biol.">
        <title>Genome sequencing provides insights into the evolution of gene families encoding plant cell wall-degrading enzymes in longhorned beetles.</title>
        <authorList>
            <person name="Shin N.R."/>
            <person name="Okamura Y."/>
            <person name="Kirsch R."/>
            <person name="Pauchet Y."/>
        </authorList>
    </citation>
    <scope>NUCLEOTIDE SEQUENCE</scope>
    <source>
        <strain evidence="2">MMC_N1</strain>
    </source>
</reference>
<dbReference type="CDD" id="cd00303">
    <property type="entry name" value="retropepsin_like"/>
    <property type="match status" value="1"/>
</dbReference>
<evidence type="ECO:0008006" key="4">
    <source>
        <dbReference type="Google" id="ProtNLM"/>
    </source>
</evidence>
<dbReference type="Pfam" id="PF05380">
    <property type="entry name" value="Peptidase_A17"/>
    <property type="match status" value="1"/>
</dbReference>
<dbReference type="Pfam" id="PF03564">
    <property type="entry name" value="DUF1759"/>
    <property type="match status" value="1"/>
</dbReference>
<dbReference type="SUPFAM" id="SSF50630">
    <property type="entry name" value="Acid proteases"/>
    <property type="match status" value="1"/>
</dbReference>
<comment type="caution">
    <text evidence="2">The sequence shown here is derived from an EMBL/GenBank/DDBJ whole genome shotgun (WGS) entry which is preliminary data.</text>
</comment>
<accession>A0ABQ9J5F9</accession>
<name>A0ABQ9J5F9_9CUCU</name>
<dbReference type="InterPro" id="IPR005312">
    <property type="entry name" value="DUF1759"/>
</dbReference>
<keyword evidence="3" id="KW-1185">Reference proteome</keyword>
<dbReference type="Proteomes" id="UP001162164">
    <property type="component" value="Unassembled WGS sequence"/>
</dbReference>
<feature type="region of interest" description="Disordered" evidence="1">
    <location>
        <begin position="105"/>
        <end position="126"/>
    </location>
</feature>
<dbReference type="InterPro" id="IPR008042">
    <property type="entry name" value="Retrotrans_Pao"/>
</dbReference>
<dbReference type="InterPro" id="IPR021109">
    <property type="entry name" value="Peptidase_aspartic_dom_sf"/>
</dbReference>
<protein>
    <recommendedName>
        <fullName evidence="4">Peptidase aspartic putative domain-containing protein</fullName>
    </recommendedName>
</protein>
<evidence type="ECO:0000313" key="3">
    <source>
        <dbReference type="Proteomes" id="UP001162164"/>
    </source>
</evidence>
<dbReference type="EMBL" id="JAPWTJ010001189">
    <property type="protein sequence ID" value="KAJ8973351.1"/>
    <property type="molecule type" value="Genomic_DNA"/>
</dbReference>
<evidence type="ECO:0000256" key="1">
    <source>
        <dbReference type="SAM" id="MobiDB-lite"/>
    </source>
</evidence>
<proteinExistence type="predicted"/>
<feature type="compositionally biased region" description="Low complexity" evidence="1">
    <location>
        <begin position="105"/>
        <end position="121"/>
    </location>
</feature>
<gene>
    <name evidence="2" type="ORF">NQ317_008624</name>
</gene>
<evidence type="ECO:0000313" key="2">
    <source>
        <dbReference type="EMBL" id="KAJ8973351.1"/>
    </source>
</evidence>
<sequence>MSTTNADKIKRYKAYRTTQINKIQELNAVAEKALVDIKVHTLFKLRYSEIDVIKEEFAKQHISILSLIATAEEINQDEEENIREQFEHKFYSIKTIYTDLFESSLNRPTTSSSSASTNFRSSENENSRVQLPKIQLLKFDGDIKGFPTFIDMFNALVHANNALSKIEKFNYLISALSGPPLSLVKCVPMTTNNYDTAYRSLVDRYSNPRLLAVAFWTEIENSCKLNSENSQSLRQLLDTFSENLAALKTLKFPIEQWDFILVHMLLKRLDSATVTRFEMNHGSLEVPTYSALVSFLEKHCIALDTLTFGSSANQDNTFKTKVTPKPKITNRNSSHSSLFVKTYNACCALCKGNHPLYKCNNFTMKTPTQRYEFVKNSRLCLNCLSDVHVIKNCNSKSVCRKCTQRHHTLLHFDQNYSSHTSVEPTADTPQAVVASTSNTVNSFTGLSPRKGTVLLSTALVEILDGFGNHQTVRALIDSGSQVSFITQKCANRLNLSRYNLSLSIQGLGKSQTATRWGAASVVLRPVKQHTPSLTVEVAILPKICSDLPTFHLTTKSWTHIERLQLADPNFYSPGAIDLLLGADVFPHLLLDEKVIGKINEPVALKTIFGYILVGRVQSPDEQLVQSLFCSTANISLERTLKQFWELESIPDVEANSPDDVACEKIFLDSFYRNDNGRFVVPLPFRDKNIPHFFDTPADVITQSTYIDDVVVSSPSLAHARELQSQLISLLALGGFELRKWSSNSKDLLSHLPESHICPNALSFDSASDNTLKVLGLNWQSRTDSFSFAVKLSDKPCTKRNILSELARIFDPLGIITPISFYCKYLIQYLWCLGLDWDQEPPTDINGADIASRGSLPSELLNNTQWWAGPSFLSQPQASWLFSPKNCIDTCELTTEERKISLPALAADENFLGDLLDKYSSLTKIQYILAFVLRFVHNSRYPIRKDTGVPTFSEIHNALLTLVRFTQKLAFADDLARIKQKLQPSKPLSKLAVFIDDNDILRVGGRLYFSKLSYDKKYPALLPRQSRLTELIIQSLHVKRLHLNSFGFYQQSAQSAEFYLNAWLVGKPNLHPMSPQWGICLGVEYRN</sequence>
<dbReference type="PANTHER" id="PTHR47331">
    <property type="entry name" value="PHD-TYPE DOMAIN-CONTAINING PROTEIN"/>
    <property type="match status" value="1"/>
</dbReference>